<dbReference type="InterPro" id="IPR001872">
    <property type="entry name" value="Peptidase_A8"/>
</dbReference>
<keyword evidence="12" id="KW-0449">Lipoprotein</keyword>
<feature type="active site" evidence="9">
    <location>
        <position position="111"/>
    </location>
</feature>
<sequence>MIYYLIAIILLFIDQCSKYAVAHNMTVGEQVELIPNLLYITSSRNTGAAWNILEGQMWFFYIISIVVLGVVIYYMQKVGRHHPFLGVSLGFILGGTLGNFIDRIFRGQVVDFIHVYLGSYSYPVFNIADSSLVIGVILLLLYTLFEGKKGKKQ</sequence>
<name>A0A8J2ZS29_9BACL</name>
<gene>
    <name evidence="9 12" type="primary">lspA</name>
    <name evidence="12" type="ORF">GCM10007096_03040</name>
</gene>
<dbReference type="NCBIfam" id="TIGR00077">
    <property type="entry name" value="lspA"/>
    <property type="match status" value="1"/>
</dbReference>
<dbReference type="HAMAP" id="MF_00161">
    <property type="entry name" value="LspA"/>
    <property type="match status" value="1"/>
</dbReference>
<keyword evidence="2 9" id="KW-1003">Cell membrane</keyword>
<evidence type="ECO:0000256" key="10">
    <source>
        <dbReference type="RuleBase" id="RU000594"/>
    </source>
</evidence>
<evidence type="ECO:0000256" key="7">
    <source>
        <dbReference type="ARBA" id="ARBA00022989"/>
    </source>
</evidence>
<keyword evidence="4 9" id="KW-0812">Transmembrane</keyword>
<keyword evidence="6 9" id="KW-0378">Hydrolase</keyword>
<dbReference type="EMBL" id="BMFV01000001">
    <property type="protein sequence ID" value="GGH74618.1"/>
    <property type="molecule type" value="Genomic_DNA"/>
</dbReference>
<dbReference type="Proteomes" id="UP000656813">
    <property type="component" value="Unassembled WGS sequence"/>
</dbReference>
<evidence type="ECO:0000256" key="4">
    <source>
        <dbReference type="ARBA" id="ARBA00022692"/>
    </source>
</evidence>
<dbReference type="PROSITE" id="PS00855">
    <property type="entry name" value="SPASE_II"/>
    <property type="match status" value="1"/>
</dbReference>
<keyword evidence="13" id="KW-1185">Reference proteome</keyword>
<feature type="active site" evidence="9">
    <location>
        <position position="129"/>
    </location>
</feature>
<comment type="pathway">
    <text evidence="9">Protein modification; lipoprotein biosynthesis (signal peptide cleavage).</text>
</comment>
<evidence type="ECO:0000256" key="3">
    <source>
        <dbReference type="ARBA" id="ARBA00022670"/>
    </source>
</evidence>
<comment type="catalytic activity">
    <reaction evidence="9 10">
        <text>Release of signal peptides from bacterial membrane prolipoproteins. Hydrolyzes -Xaa-Yaa-Zaa-|-(S,diacylglyceryl)Cys-, in which Xaa is hydrophobic (preferably Leu), and Yaa (Ala or Ser) and Zaa (Gly or Ala) have small, neutral side chains.</text>
        <dbReference type="EC" id="3.4.23.36"/>
    </reaction>
</comment>
<evidence type="ECO:0000313" key="13">
    <source>
        <dbReference type="Proteomes" id="UP000656813"/>
    </source>
</evidence>
<dbReference type="Pfam" id="PF01252">
    <property type="entry name" value="Peptidase_A8"/>
    <property type="match status" value="1"/>
</dbReference>
<comment type="function">
    <text evidence="9 10">This protein specifically catalyzes the removal of signal peptides from prolipoproteins.</text>
</comment>
<dbReference type="RefSeq" id="WP_188495320.1">
    <property type="nucleotide sequence ID" value="NZ_BMFV01000001.1"/>
</dbReference>
<keyword evidence="8 9" id="KW-0472">Membrane</keyword>
<evidence type="ECO:0000256" key="5">
    <source>
        <dbReference type="ARBA" id="ARBA00022750"/>
    </source>
</evidence>
<dbReference type="EC" id="3.4.23.36" evidence="9"/>
<organism evidence="12 13">
    <name type="scientific">Pullulanibacillus pueri</name>
    <dbReference type="NCBI Taxonomy" id="1437324"/>
    <lineage>
        <taxon>Bacteria</taxon>
        <taxon>Bacillati</taxon>
        <taxon>Bacillota</taxon>
        <taxon>Bacilli</taxon>
        <taxon>Bacillales</taxon>
        <taxon>Sporolactobacillaceae</taxon>
        <taxon>Pullulanibacillus</taxon>
    </lineage>
</organism>
<dbReference type="GO" id="GO:0005886">
    <property type="term" value="C:plasma membrane"/>
    <property type="evidence" value="ECO:0007669"/>
    <property type="project" value="UniProtKB-SubCell"/>
</dbReference>
<feature type="transmembrane region" description="Helical" evidence="9">
    <location>
        <begin position="82"/>
        <end position="101"/>
    </location>
</feature>
<evidence type="ECO:0000256" key="6">
    <source>
        <dbReference type="ARBA" id="ARBA00022801"/>
    </source>
</evidence>
<comment type="caution">
    <text evidence="12">The sequence shown here is derived from an EMBL/GenBank/DDBJ whole genome shotgun (WGS) entry which is preliminary data.</text>
</comment>
<reference evidence="12" key="1">
    <citation type="journal article" date="2014" name="Int. J. Syst. Evol. Microbiol.">
        <title>Complete genome sequence of Corynebacterium casei LMG S-19264T (=DSM 44701T), isolated from a smear-ripened cheese.</title>
        <authorList>
            <consortium name="US DOE Joint Genome Institute (JGI-PGF)"/>
            <person name="Walter F."/>
            <person name="Albersmeier A."/>
            <person name="Kalinowski J."/>
            <person name="Ruckert C."/>
        </authorList>
    </citation>
    <scope>NUCLEOTIDE SEQUENCE</scope>
    <source>
        <strain evidence="12">CGMCC 1.12777</strain>
    </source>
</reference>
<accession>A0A8J2ZS29</accession>
<dbReference type="UniPathway" id="UPA00665"/>
<dbReference type="PRINTS" id="PR00781">
    <property type="entry name" value="LIPOSIGPTASE"/>
</dbReference>
<evidence type="ECO:0000256" key="1">
    <source>
        <dbReference type="ARBA" id="ARBA00006139"/>
    </source>
</evidence>
<dbReference type="AlphaFoldDB" id="A0A8J2ZS29"/>
<keyword evidence="7 9" id="KW-1133">Transmembrane helix</keyword>
<evidence type="ECO:0000256" key="11">
    <source>
        <dbReference type="RuleBase" id="RU004181"/>
    </source>
</evidence>
<evidence type="ECO:0000256" key="2">
    <source>
        <dbReference type="ARBA" id="ARBA00022475"/>
    </source>
</evidence>
<dbReference type="GO" id="GO:0006508">
    <property type="term" value="P:proteolysis"/>
    <property type="evidence" value="ECO:0007669"/>
    <property type="project" value="UniProtKB-KW"/>
</dbReference>
<dbReference type="PANTHER" id="PTHR33695:SF1">
    <property type="entry name" value="LIPOPROTEIN SIGNAL PEPTIDASE"/>
    <property type="match status" value="1"/>
</dbReference>
<comment type="similarity">
    <text evidence="1 9 11">Belongs to the peptidase A8 family.</text>
</comment>
<reference evidence="12" key="2">
    <citation type="submission" date="2020-09" db="EMBL/GenBank/DDBJ databases">
        <authorList>
            <person name="Sun Q."/>
            <person name="Zhou Y."/>
        </authorList>
    </citation>
    <scope>NUCLEOTIDE SEQUENCE</scope>
    <source>
        <strain evidence="12">CGMCC 1.12777</strain>
    </source>
</reference>
<evidence type="ECO:0000256" key="8">
    <source>
        <dbReference type="ARBA" id="ARBA00023136"/>
    </source>
</evidence>
<keyword evidence="3 9" id="KW-0645">Protease</keyword>
<comment type="subcellular location">
    <subcellularLocation>
        <location evidence="9">Cell membrane</location>
        <topology evidence="9">Multi-pass membrane protein</topology>
    </subcellularLocation>
</comment>
<proteinExistence type="inferred from homology"/>
<keyword evidence="5 9" id="KW-0064">Aspartyl protease</keyword>
<feature type="transmembrane region" description="Helical" evidence="9">
    <location>
        <begin position="121"/>
        <end position="145"/>
    </location>
</feature>
<dbReference type="PANTHER" id="PTHR33695">
    <property type="entry name" value="LIPOPROTEIN SIGNAL PEPTIDASE"/>
    <property type="match status" value="1"/>
</dbReference>
<comment type="caution">
    <text evidence="9">Lacks conserved residue(s) required for the propagation of feature annotation.</text>
</comment>
<evidence type="ECO:0000256" key="9">
    <source>
        <dbReference type="HAMAP-Rule" id="MF_00161"/>
    </source>
</evidence>
<feature type="transmembrane region" description="Helical" evidence="9">
    <location>
        <begin position="58"/>
        <end position="75"/>
    </location>
</feature>
<evidence type="ECO:0000313" key="12">
    <source>
        <dbReference type="EMBL" id="GGH74618.1"/>
    </source>
</evidence>
<dbReference type="GO" id="GO:0004190">
    <property type="term" value="F:aspartic-type endopeptidase activity"/>
    <property type="evidence" value="ECO:0007669"/>
    <property type="project" value="UniProtKB-UniRule"/>
</dbReference>
<protein>
    <recommendedName>
        <fullName evidence="9">Lipoprotein signal peptidase</fullName>
        <ecNumber evidence="9">3.4.23.36</ecNumber>
    </recommendedName>
    <alternativeName>
        <fullName evidence="9">Prolipoprotein signal peptidase</fullName>
    </alternativeName>
    <alternativeName>
        <fullName evidence="9">Signal peptidase II</fullName>
        <shortName evidence="9">SPase II</shortName>
    </alternativeName>
</protein>